<dbReference type="Gene3D" id="3.30.420.10">
    <property type="entry name" value="Ribonuclease H-like superfamily/Ribonuclease H"/>
    <property type="match status" value="1"/>
</dbReference>
<dbReference type="InterPro" id="IPR052709">
    <property type="entry name" value="Transposase-MT_Hybrid"/>
</dbReference>
<gene>
    <name evidence="1" type="ORF">B7P43_G07838</name>
</gene>
<keyword evidence="2" id="KW-1185">Reference proteome</keyword>
<evidence type="ECO:0000313" key="2">
    <source>
        <dbReference type="Proteomes" id="UP000235965"/>
    </source>
</evidence>
<dbReference type="GO" id="GO:0003676">
    <property type="term" value="F:nucleic acid binding"/>
    <property type="evidence" value="ECO:0007669"/>
    <property type="project" value="InterPro"/>
</dbReference>
<name>A0A2J7QLB1_9NEOP</name>
<accession>A0A2J7QLB1</accession>
<sequence length="183" mass="21237">TVALWVKLFREGRDAIQDNRRSGRPHQFLASSLDVDSRWAVRELAAEVGVCHKTVLHILHNILGYRKIAARWIPHTMSEVQQLQRYAIAQDLAHTTDTVKDLLRRWRWEILQHPPYSPDMSPCDYDLFAKMKEPLRGLRYNTREEIILAVGWSLLDINRCGRANGVQHLQIWQKVVHMGGGII</sequence>
<evidence type="ECO:0000313" key="1">
    <source>
        <dbReference type="EMBL" id="PNF29374.1"/>
    </source>
</evidence>
<dbReference type="Proteomes" id="UP000235965">
    <property type="component" value="Unassembled WGS sequence"/>
</dbReference>
<protein>
    <recommendedName>
        <fullName evidence="3">Histone-lysine N-methyltransferase SETMAR</fullName>
    </recommendedName>
</protein>
<reference evidence="1 2" key="1">
    <citation type="submission" date="2017-12" db="EMBL/GenBank/DDBJ databases">
        <title>Hemimetabolous genomes reveal molecular basis of termite eusociality.</title>
        <authorList>
            <person name="Harrison M.C."/>
            <person name="Jongepier E."/>
            <person name="Robertson H.M."/>
            <person name="Arning N."/>
            <person name="Bitard-Feildel T."/>
            <person name="Chao H."/>
            <person name="Childers C.P."/>
            <person name="Dinh H."/>
            <person name="Doddapaneni H."/>
            <person name="Dugan S."/>
            <person name="Gowin J."/>
            <person name="Greiner C."/>
            <person name="Han Y."/>
            <person name="Hu H."/>
            <person name="Hughes D.S.T."/>
            <person name="Huylmans A.-K."/>
            <person name="Kemena C."/>
            <person name="Kremer L.P.M."/>
            <person name="Lee S.L."/>
            <person name="Lopez-Ezquerra A."/>
            <person name="Mallet L."/>
            <person name="Monroy-Kuhn J.M."/>
            <person name="Moser A."/>
            <person name="Murali S.C."/>
            <person name="Muzny D.M."/>
            <person name="Otani S."/>
            <person name="Piulachs M.-D."/>
            <person name="Poelchau M."/>
            <person name="Qu J."/>
            <person name="Schaub F."/>
            <person name="Wada-Katsumata A."/>
            <person name="Worley K.C."/>
            <person name="Xie Q."/>
            <person name="Ylla G."/>
            <person name="Poulsen M."/>
            <person name="Gibbs R.A."/>
            <person name="Schal C."/>
            <person name="Richards S."/>
            <person name="Belles X."/>
            <person name="Korb J."/>
            <person name="Bornberg-Bauer E."/>
        </authorList>
    </citation>
    <scope>NUCLEOTIDE SEQUENCE [LARGE SCALE GENOMIC DNA]</scope>
    <source>
        <tissue evidence="1">Whole body</tissue>
    </source>
</reference>
<dbReference type="PANTHER" id="PTHR46060">
    <property type="entry name" value="MARINER MOS1 TRANSPOSASE-LIKE PROTEIN"/>
    <property type="match status" value="1"/>
</dbReference>
<dbReference type="InterPro" id="IPR036397">
    <property type="entry name" value="RNaseH_sf"/>
</dbReference>
<evidence type="ECO:0008006" key="3">
    <source>
        <dbReference type="Google" id="ProtNLM"/>
    </source>
</evidence>
<dbReference type="AlphaFoldDB" id="A0A2J7QLB1"/>
<feature type="non-terminal residue" evidence="1">
    <location>
        <position position="1"/>
    </location>
</feature>
<dbReference type="STRING" id="105785.A0A2J7QLB1"/>
<dbReference type="PANTHER" id="PTHR46060:SF1">
    <property type="entry name" value="MARINER MOS1 TRANSPOSASE-LIKE PROTEIN"/>
    <property type="match status" value="1"/>
</dbReference>
<proteinExistence type="predicted"/>
<organism evidence="1 2">
    <name type="scientific">Cryptotermes secundus</name>
    <dbReference type="NCBI Taxonomy" id="105785"/>
    <lineage>
        <taxon>Eukaryota</taxon>
        <taxon>Metazoa</taxon>
        <taxon>Ecdysozoa</taxon>
        <taxon>Arthropoda</taxon>
        <taxon>Hexapoda</taxon>
        <taxon>Insecta</taxon>
        <taxon>Pterygota</taxon>
        <taxon>Neoptera</taxon>
        <taxon>Polyneoptera</taxon>
        <taxon>Dictyoptera</taxon>
        <taxon>Blattodea</taxon>
        <taxon>Blattoidea</taxon>
        <taxon>Termitoidae</taxon>
        <taxon>Kalotermitidae</taxon>
        <taxon>Cryptotermitinae</taxon>
        <taxon>Cryptotermes</taxon>
    </lineage>
</organism>
<dbReference type="InParanoid" id="A0A2J7QLB1"/>
<comment type="caution">
    <text evidence="1">The sequence shown here is derived from an EMBL/GenBank/DDBJ whole genome shotgun (WGS) entry which is preliminary data.</text>
</comment>
<dbReference type="EMBL" id="NEVH01013250">
    <property type="protein sequence ID" value="PNF29374.1"/>
    <property type="molecule type" value="Genomic_DNA"/>
</dbReference>